<organism evidence="1">
    <name type="scientific">freshwater metagenome</name>
    <dbReference type="NCBI Taxonomy" id="449393"/>
    <lineage>
        <taxon>unclassified sequences</taxon>
        <taxon>metagenomes</taxon>
        <taxon>ecological metagenomes</taxon>
    </lineage>
</organism>
<proteinExistence type="predicted"/>
<name>A0A6J6FXW9_9ZZZZ</name>
<gene>
    <name evidence="1" type="ORF">UFOPK1722_01766</name>
</gene>
<accession>A0A6J6FXW9</accession>
<dbReference type="AlphaFoldDB" id="A0A6J6FXW9"/>
<dbReference type="EMBL" id="CAEZTS010000208">
    <property type="protein sequence ID" value="CAB4593661.1"/>
    <property type="molecule type" value="Genomic_DNA"/>
</dbReference>
<reference evidence="1" key="1">
    <citation type="submission" date="2020-05" db="EMBL/GenBank/DDBJ databases">
        <authorList>
            <person name="Chiriac C."/>
            <person name="Salcher M."/>
            <person name="Ghai R."/>
            <person name="Kavagutti S V."/>
        </authorList>
    </citation>
    <scope>NUCLEOTIDE SEQUENCE</scope>
</reference>
<sequence length="54" mass="5306">MALGPVWPFAAAAATSSATIAASAAPSMAAGRYVSMMAISARSFVADSVRPACS</sequence>
<protein>
    <submittedName>
        <fullName evidence="1">Unannotated protein</fullName>
    </submittedName>
</protein>
<evidence type="ECO:0000313" key="1">
    <source>
        <dbReference type="EMBL" id="CAB4593661.1"/>
    </source>
</evidence>